<evidence type="ECO:0000313" key="1">
    <source>
        <dbReference type="EMBL" id="SHE31285.1"/>
    </source>
</evidence>
<dbReference type="EMBL" id="FQTU01000001">
    <property type="protein sequence ID" value="SHE31285.1"/>
    <property type="molecule type" value="Genomic_DNA"/>
</dbReference>
<dbReference type="STRING" id="1120975.SAMN02746064_00253"/>
<gene>
    <name evidence="1" type="ORF">SAMN02746064_00253</name>
</gene>
<reference evidence="1 2" key="1">
    <citation type="submission" date="2016-11" db="EMBL/GenBank/DDBJ databases">
        <authorList>
            <person name="Jaros S."/>
            <person name="Januszkiewicz K."/>
            <person name="Wedrychowicz H."/>
        </authorList>
    </citation>
    <scope>NUCLEOTIDE SEQUENCE [LARGE SCALE GENOMIC DNA]</scope>
    <source>
        <strain evidence="1 2">DSM 14828</strain>
    </source>
</reference>
<proteinExistence type="predicted"/>
<dbReference type="RefSeq" id="WP_073269242.1">
    <property type="nucleotide sequence ID" value="NZ_FQTU01000001.1"/>
</dbReference>
<evidence type="ECO:0000313" key="2">
    <source>
        <dbReference type="Proteomes" id="UP000184251"/>
    </source>
</evidence>
<organism evidence="1 2">
    <name type="scientific">Alkalibacter saccharofermentans DSM 14828</name>
    <dbReference type="NCBI Taxonomy" id="1120975"/>
    <lineage>
        <taxon>Bacteria</taxon>
        <taxon>Bacillati</taxon>
        <taxon>Bacillota</taxon>
        <taxon>Clostridia</taxon>
        <taxon>Eubacteriales</taxon>
        <taxon>Eubacteriaceae</taxon>
        <taxon>Alkalibacter</taxon>
    </lineage>
</organism>
<protein>
    <submittedName>
        <fullName evidence="1">Uncharacterized protein</fullName>
    </submittedName>
</protein>
<name>A0A1M4SGG6_9FIRM</name>
<sequence length="90" mass="10425">MGFIDDFNRKANEAAKKVGEKSEELIESGKIRIEIEKAELKLGRIYKELGNKLYILYKEGEIAVDERLIEHCNKIDDLKEKIEDLESKKA</sequence>
<dbReference type="OrthoDB" id="9788304at2"/>
<keyword evidence="2" id="KW-1185">Reference proteome</keyword>
<dbReference type="AlphaFoldDB" id="A0A1M4SGG6"/>
<accession>A0A1M4SGG6</accession>
<dbReference type="Proteomes" id="UP000184251">
    <property type="component" value="Unassembled WGS sequence"/>
</dbReference>